<accession>A0ABP9NZJ4</accession>
<gene>
    <name evidence="2" type="ORF">GCM10023213_14160</name>
</gene>
<keyword evidence="1" id="KW-0472">Membrane</keyword>
<comment type="caution">
    <text evidence="2">The sequence shown here is derived from an EMBL/GenBank/DDBJ whole genome shotgun (WGS) entry which is preliminary data.</text>
</comment>
<sequence>MIDILAHPDIWKLALILVCAVLAVLGIFILYIIWAIHMMRRDSERQFLAMSNAGAKRQETITKSIHTSELRVTNKMLDELKHVYRQINPLSDRVSKIEGHLDIGCSDDPEKDINTH</sequence>
<feature type="transmembrane region" description="Helical" evidence="1">
    <location>
        <begin position="13"/>
        <end position="36"/>
    </location>
</feature>
<dbReference type="RefSeq" id="WP_345735677.1">
    <property type="nucleotide sequence ID" value="NZ_BAABIA010000003.1"/>
</dbReference>
<dbReference type="EMBL" id="BAABIA010000003">
    <property type="protein sequence ID" value="GAA5137454.1"/>
    <property type="molecule type" value="Genomic_DNA"/>
</dbReference>
<evidence type="ECO:0000313" key="3">
    <source>
        <dbReference type="Proteomes" id="UP001499852"/>
    </source>
</evidence>
<evidence type="ECO:0000313" key="2">
    <source>
        <dbReference type="EMBL" id="GAA5137454.1"/>
    </source>
</evidence>
<organism evidence="2 3">
    <name type="scientific">Prosthecobacter algae</name>
    <dbReference type="NCBI Taxonomy" id="1144682"/>
    <lineage>
        <taxon>Bacteria</taxon>
        <taxon>Pseudomonadati</taxon>
        <taxon>Verrucomicrobiota</taxon>
        <taxon>Verrucomicrobiia</taxon>
        <taxon>Verrucomicrobiales</taxon>
        <taxon>Verrucomicrobiaceae</taxon>
        <taxon>Prosthecobacter</taxon>
    </lineage>
</organism>
<proteinExistence type="predicted"/>
<name>A0ABP9NZJ4_9BACT</name>
<dbReference type="Proteomes" id="UP001499852">
    <property type="component" value="Unassembled WGS sequence"/>
</dbReference>
<keyword evidence="3" id="KW-1185">Reference proteome</keyword>
<keyword evidence="1" id="KW-1133">Transmembrane helix</keyword>
<protein>
    <submittedName>
        <fullName evidence="2">Uncharacterized protein</fullName>
    </submittedName>
</protein>
<evidence type="ECO:0000256" key="1">
    <source>
        <dbReference type="SAM" id="Phobius"/>
    </source>
</evidence>
<keyword evidence="1" id="KW-0812">Transmembrane</keyword>
<reference evidence="3" key="1">
    <citation type="journal article" date="2019" name="Int. J. Syst. Evol. Microbiol.">
        <title>The Global Catalogue of Microorganisms (GCM) 10K type strain sequencing project: providing services to taxonomists for standard genome sequencing and annotation.</title>
        <authorList>
            <consortium name="The Broad Institute Genomics Platform"/>
            <consortium name="The Broad Institute Genome Sequencing Center for Infectious Disease"/>
            <person name="Wu L."/>
            <person name="Ma J."/>
        </authorList>
    </citation>
    <scope>NUCLEOTIDE SEQUENCE [LARGE SCALE GENOMIC DNA]</scope>
    <source>
        <strain evidence="3">JCM 18053</strain>
    </source>
</reference>